<dbReference type="Gene3D" id="3.20.20.140">
    <property type="entry name" value="Metal-dependent hydrolases"/>
    <property type="match status" value="2"/>
</dbReference>
<dbReference type="InterPro" id="IPR013108">
    <property type="entry name" value="Amidohydro_3"/>
</dbReference>
<organism evidence="2 3">
    <name type="scientific">Dactylosporangium fulvum</name>
    <dbReference type="NCBI Taxonomy" id="53359"/>
    <lineage>
        <taxon>Bacteria</taxon>
        <taxon>Bacillati</taxon>
        <taxon>Actinomycetota</taxon>
        <taxon>Actinomycetes</taxon>
        <taxon>Micromonosporales</taxon>
        <taxon>Micromonosporaceae</taxon>
        <taxon>Dactylosporangium</taxon>
    </lineage>
</organism>
<gene>
    <name evidence="2" type="ORF">Dfulv_15745</name>
</gene>
<reference evidence="2" key="2">
    <citation type="submission" date="2022-09" db="EMBL/GenBank/DDBJ databases">
        <title>Biosynthetic gene clusters of Dactylosporangioum fulvum.</title>
        <authorList>
            <person name="Caradec T."/>
        </authorList>
    </citation>
    <scope>NUCLEOTIDE SEQUENCE</scope>
    <source>
        <strain evidence="2">NRRL B-16292</strain>
    </source>
</reference>
<sequence>MNLLFRDVEVDGNRVDVRVKGTYVVDVGANQRAGDEEPVTVVDGHRGVLLPGLHDHHVHLLALAAARDSVDCGPAVCDRSRLAADLREARGPWVRGTGYHESVAGHLDRHALDELVPDRPVRIQHRSGALWMLNSSALALVSHLLDDSADVERDARGEPTGRLWRYDARLRPALTPPDLDLARLGRELADHGITSVTDATPDLDAEAVALLAAAHAGGDLPQRITLLGAPTGTALPTGLTAGPRKLLLRDHALPTFDQLRGMIAETHRTGRAVAVHCVTSESLTLTLAVVEDVGTVPGDRIEHASVVPPGLAPWIADLEVAVVTQPDFLRTRGDDYLREVDIAEQPFLYPYRSLVTSGVRVAVSSDAPYGELDPWKVIRTAGQRTSMRGRVIGPEESVTTATALAGYLSFPSDPGGSIRQVRPGVRADLCLLHVPLADALRDPRSELVRLTVIGGRLHQ</sequence>
<evidence type="ECO:0000259" key="1">
    <source>
        <dbReference type="Pfam" id="PF07969"/>
    </source>
</evidence>
<name>A0ABY5W8C1_9ACTN</name>
<dbReference type="PANTHER" id="PTHR22642">
    <property type="entry name" value="IMIDAZOLONEPROPIONASE"/>
    <property type="match status" value="1"/>
</dbReference>
<feature type="domain" description="Amidohydrolase 3" evidence="1">
    <location>
        <begin position="41"/>
        <end position="456"/>
    </location>
</feature>
<dbReference type="Gene3D" id="2.30.40.10">
    <property type="entry name" value="Urease, subunit C, domain 1"/>
    <property type="match status" value="1"/>
</dbReference>
<accession>A0ABY5W8C1</accession>
<dbReference type="RefSeq" id="WP_259863754.1">
    <property type="nucleotide sequence ID" value="NZ_CP073720.1"/>
</dbReference>
<keyword evidence="3" id="KW-1185">Reference proteome</keyword>
<dbReference type="InterPro" id="IPR032466">
    <property type="entry name" value="Metal_Hydrolase"/>
</dbReference>
<evidence type="ECO:0000313" key="2">
    <source>
        <dbReference type="EMBL" id="UWP85610.1"/>
    </source>
</evidence>
<reference evidence="2" key="1">
    <citation type="submission" date="2021-04" db="EMBL/GenBank/DDBJ databases">
        <authorList>
            <person name="Hartkoorn R.C."/>
            <person name="Beaudoing E."/>
            <person name="Hot D."/>
        </authorList>
    </citation>
    <scope>NUCLEOTIDE SEQUENCE</scope>
    <source>
        <strain evidence="2">NRRL B-16292</strain>
    </source>
</reference>
<dbReference type="PANTHER" id="PTHR22642:SF2">
    <property type="entry name" value="PROTEIN LONG AFTER FAR-RED 3"/>
    <property type="match status" value="1"/>
</dbReference>
<dbReference type="Pfam" id="PF07969">
    <property type="entry name" value="Amidohydro_3"/>
    <property type="match status" value="1"/>
</dbReference>
<protein>
    <submittedName>
        <fullName evidence="2">Amidohydrolase family protein</fullName>
    </submittedName>
</protein>
<dbReference type="Gene3D" id="3.10.310.70">
    <property type="match status" value="1"/>
</dbReference>
<dbReference type="InterPro" id="IPR011059">
    <property type="entry name" value="Metal-dep_hydrolase_composite"/>
</dbReference>
<evidence type="ECO:0000313" key="3">
    <source>
        <dbReference type="Proteomes" id="UP001059617"/>
    </source>
</evidence>
<dbReference type="EMBL" id="CP073720">
    <property type="protein sequence ID" value="UWP85610.1"/>
    <property type="molecule type" value="Genomic_DNA"/>
</dbReference>
<dbReference type="Proteomes" id="UP001059617">
    <property type="component" value="Chromosome"/>
</dbReference>
<proteinExistence type="predicted"/>
<dbReference type="SUPFAM" id="SSF51556">
    <property type="entry name" value="Metallo-dependent hydrolases"/>
    <property type="match status" value="1"/>
</dbReference>